<reference evidence="1 2" key="1">
    <citation type="journal article" date="2018" name="Science">
        <title>The opium poppy genome and morphinan production.</title>
        <authorList>
            <person name="Guo L."/>
            <person name="Winzer T."/>
            <person name="Yang X."/>
            <person name="Li Y."/>
            <person name="Ning Z."/>
            <person name="He Z."/>
            <person name="Teodor R."/>
            <person name="Lu Y."/>
            <person name="Bowser T.A."/>
            <person name="Graham I.A."/>
            <person name="Ye K."/>
        </authorList>
    </citation>
    <scope>NUCLEOTIDE SEQUENCE [LARGE SCALE GENOMIC DNA]</scope>
    <source>
        <strain evidence="2">cv. HN1</strain>
        <tissue evidence="1">Leaves</tissue>
    </source>
</reference>
<evidence type="ECO:0000313" key="2">
    <source>
        <dbReference type="Proteomes" id="UP000316621"/>
    </source>
</evidence>
<name>A0A4Y7KA69_PAPSO</name>
<sequence length="69" mass="7717">AQAQAQAQAGRVNICNVRDSLTSFKLIVHLAMVKAFLFKESFRDQLNNTHCSNVIGWLSKLIRLFLGLA</sequence>
<dbReference type="EMBL" id="CM010721">
    <property type="protein sequence ID" value="RZC69777.1"/>
    <property type="molecule type" value="Genomic_DNA"/>
</dbReference>
<accession>A0A4Y7KA69</accession>
<dbReference type="AlphaFoldDB" id="A0A4Y7KA69"/>
<proteinExistence type="predicted"/>
<keyword evidence="2" id="KW-1185">Reference proteome</keyword>
<feature type="non-terminal residue" evidence="1">
    <location>
        <position position="1"/>
    </location>
</feature>
<protein>
    <submittedName>
        <fullName evidence="1">Uncharacterized protein</fullName>
    </submittedName>
</protein>
<gene>
    <name evidence="1" type="ORF">C5167_032913</name>
</gene>
<evidence type="ECO:0000313" key="1">
    <source>
        <dbReference type="EMBL" id="RZC69777.1"/>
    </source>
</evidence>
<organism evidence="1 2">
    <name type="scientific">Papaver somniferum</name>
    <name type="common">Opium poppy</name>
    <dbReference type="NCBI Taxonomy" id="3469"/>
    <lineage>
        <taxon>Eukaryota</taxon>
        <taxon>Viridiplantae</taxon>
        <taxon>Streptophyta</taxon>
        <taxon>Embryophyta</taxon>
        <taxon>Tracheophyta</taxon>
        <taxon>Spermatophyta</taxon>
        <taxon>Magnoliopsida</taxon>
        <taxon>Ranunculales</taxon>
        <taxon>Papaveraceae</taxon>
        <taxon>Papaveroideae</taxon>
        <taxon>Papaver</taxon>
    </lineage>
</organism>
<dbReference type="Proteomes" id="UP000316621">
    <property type="component" value="Chromosome 7"/>
</dbReference>
<dbReference type="Gramene" id="RZC69777">
    <property type="protein sequence ID" value="RZC69777"/>
    <property type="gene ID" value="C5167_032913"/>
</dbReference>